<dbReference type="PANTHER" id="PTHR20950:SF1">
    <property type="entry name" value="GALANIN-LIKE PEPTIDE"/>
    <property type="match status" value="1"/>
</dbReference>
<reference evidence="12 13" key="1">
    <citation type="journal article" date="2012" name="Nat. Genet.">
        <title>The yak genome and adaptation to life at high altitude.</title>
        <authorList>
            <person name="Qiu Q."/>
            <person name="Zhang G."/>
            <person name="Ma T."/>
            <person name="Qian W."/>
            <person name="Wang J."/>
            <person name="Ye Z."/>
            <person name="Cao C."/>
            <person name="Hu Q."/>
            <person name="Kim J."/>
            <person name="Larkin D.M."/>
            <person name="Auvil L."/>
            <person name="Capitanu B."/>
            <person name="Ma J."/>
            <person name="Lewin H.A."/>
            <person name="Qian X."/>
            <person name="Lang Y."/>
            <person name="Zhou R."/>
            <person name="Wang L."/>
            <person name="Wang K."/>
            <person name="Xia J."/>
            <person name="Liao S."/>
            <person name="Pan S."/>
            <person name="Lu X."/>
            <person name="Hou H."/>
            <person name="Wang Y."/>
            <person name="Zang X."/>
            <person name="Yin Y."/>
            <person name="Ma H."/>
            <person name="Zhang J."/>
            <person name="Wang Z."/>
            <person name="Zhang Y."/>
            <person name="Zhang D."/>
            <person name="Yonezawa T."/>
            <person name="Hasegawa M."/>
            <person name="Zhong Y."/>
            <person name="Liu W."/>
            <person name="Zhang Y."/>
            <person name="Huang Z."/>
            <person name="Zhang S."/>
            <person name="Long R."/>
            <person name="Yang H."/>
            <person name="Wang J."/>
            <person name="Lenstra J.A."/>
            <person name="Cooper D.N."/>
            <person name="Wu Y."/>
            <person name="Wang J."/>
            <person name="Shi P."/>
            <person name="Wang J."/>
            <person name="Liu J."/>
        </authorList>
    </citation>
    <scope>NUCLEOTIDE SEQUENCE [LARGE SCALE GENOMIC DNA]</scope>
    <source>
        <strain evidence="13">yakQH1</strain>
    </source>
</reference>
<evidence type="ECO:0000313" key="13">
    <source>
        <dbReference type="Proteomes" id="UP000011080"/>
    </source>
</evidence>
<feature type="non-terminal residue" evidence="12">
    <location>
        <position position="118"/>
    </location>
</feature>
<evidence type="ECO:0000256" key="8">
    <source>
        <dbReference type="ARBA" id="ARBA00023320"/>
    </source>
</evidence>
<dbReference type="GO" id="GO:0050829">
    <property type="term" value="P:defense response to Gram-negative bacterium"/>
    <property type="evidence" value="ECO:0007669"/>
    <property type="project" value="TreeGrafter"/>
</dbReference>
<evidence type="ECO:0000256" key="10">
    <source>
        <dbReference type="SAM" id="SignalP"/>
    </source>
</evidence>
<keyword evidence="7 10" id="KW-0732">Signal</keyword>
<organism evidence="12 13">
    <name type="scientific">Bos mutus</name>
    <name type="common">wild yak</name>
    <dbReference type="NCBI Taxonomy" id="72004"/>
    <lineage>
        <taxon>Eukaryota</taxon>
        <taxon>Metazoa</taxon>
        <taxon>Chordata</taxon>
        <taxon>Craniata</taxon>
        <taxon>Vertebrata</taxon>
        <taxon>Euteleostomi</taxon>
        <taxon>Mammalia</taxon>
        <taxon>Eutheria</taxon>
        <taxon>Laurasiatheria</taxon>
        <taxon>Artiodactyla</taxon>
        <taxon>Ruminantia</taxon>
        <taxon>Pecora</taxon>
        <taxon>Bovidae</taxon>
        <taxon>Bovinae</taxon>
        <taxon>Bos</taxon>
    </lineage>
</organism>
<evidence type="ECO:0000256" key="4">
    <source>
        <dbReference type="ARBA" id="ARBA00022525"/>
    </source>
</evidence>
<dbReference type="GO" id="GO:0005576">
    <property type="term" value="C:extracellular region"/>
    <property type="evidence" value="ECO:0007669"/>
    <property type="project" value="UniProtKB-SubCell"/>
</dbReference>
<evidence type="ECO:0000313" key="12">
    <source>
        <dbReference type="EMBL" id="ELR59471.1"/>
    </source>
</evidence>
<dbReference type="PANTHER" id="PTHR20950">
    <property type="entry name" value="GALANIN-RELATED PEPTIDE"/>
    <property type="match status" value="1"/>
</dbReference>
<evidence type="ECO:0000256" key="9">
    <source>
        <dbReference type="ARBA" id="ARBA00025486"/>
    </source>
</evidence>
<dbReference type="EMBL" id="JH880714">
    <property type="protein sequence ID" value="ELR59471.1"/>
    <property type="molecule type" value="Genomic_DNA"/>
</dbReference>
<evidence type="ECO:0000256" key="3">
    <source>
        <dbReference type="ARBA" id="ARBA00016022"/>
    </source>
</evidence>
<dbReference type="InterPro" id="IPR008174">
    <property type="entry name" value="Galanin"/>
</dbReference>
<gene>
    <name evidence="12" type="ORF">M91_08595</name>
</gene>
<name>L8ISX0_9CETA</name>
<feature type="non-terminal residue" evidence="12">
    <location>
        <position position="1"/>
    </location>
</feature>
<keyword evidence="6" id="KW-0372">Hormone</keyword>
<dbReference type="GO" id="GO:0042595">
    <property type="term" value="P:behavioral response to starvation"/>
    <property type="evidence" value="ECO:0007669"/>
    <property type="project" value="TreeGrafter"/>
</dbReference>
<comment type="subcellular location">
    <subcellularLocation>
        <location evidence="1">Secreted</location>
    </subcellularLocation>
</comment>
<dbReference type="STRING" id="72004.ENSBMUP00000026453"/>
<evidence type="ECO:0000259" key="11">
    <source>
        <dbReference type="PROSITE" id="PS00861"/>
    </source>
</evidence>
<dbReference type="PROSITE" id="PS00861">
    <property type="entry name" value="GALANIN"/>
    <property type="match status" value="1"/>
</dbReference>
<dbReference type="GO" id="GO:0005179">
    <property type="term" value="F:hormone activity"/>
    <property type="evidence" value="ECO:0007669"/>
    <property type="project" value="UniProtKB-KW"/>
</dbReference>
<dbReference type="AlphaFoldDB" id="L8ISX0"/>
<evidence type="ECO:0000256" key="6">
    <source>
        <dbReference type="ARBA" id="ARBA00022702"/>
    </source>
</evidence>
<comment type="function">
    <text evidence="9">Hypothalamic neuropeptide which binds to the G-protein-coupled galanin receptors (GALR1, GALR2 and GALR3). Involved in a large number of putative physiological functions in CNS homeostatic processes, including the regulation of gonadotropin-releasing hormone secretion.</text>
</comment>
<dbReference type="Proteomes" id="UP000011080">
    <property type="component" value="Unassembled WGS sequence"/>
</dbReference>
<dbReference type="GO" id="GO:0061844">
    <property type="term" value="P:antimicrobial humoral immune response mediated by antimicrobial peptide"/>
    <property type="evidence" value="ECO:0007669"/>
    <property type="project" value="TreeGrafter"/>
</dbReference>
<dbReference type="GO" id="GO:0007218">
    <property type="term" value="P:neuropeptide signaling pathway"/>
    <property type="evidence" value="ECO:0007669"/>
    <property type="project" value="UniProtKB-KW"/>
</dbReference>
<comment type="similarity">
    <text evidence="2">Belongs to the galanin family.</text>
</comment>
<feature type="chain" id="PRO_5003992169" description="Galanin-like peptide" evidence="10">
    <location>
        <begin position="29"/>
        <end position="118"/>
    </location>
</feature>
<evidence type="ECO:0000256" key="1">
    <source>
        <dbReference type="ARBA" id="ARBA00004613"/>
    </source>
</evidence>
<evidence type="ECO:0000256" key="2">
    <source>
        <dbReference type="ARBA" id="ARBA00006871"/>
    </source>
</evidence>
<proteinExistence type="inferred from homology"/>
<feature type="signal peptide" evidence="10">
    <location>
        <begin position="1"/>
        <end position="28"/>
    </location>
</feature>
<protein>
    <recommendedName>
        <fullName evidence="3">Galanin-like peptide</fullName>
    </recommendedName>
</protein>
<dbReference type="InterPro" id="IPR039244">
    <property type="entry name" value="GALP"/>
</dbReference>
<keyword evidence="5" id="KW-0165">Cleavage on pair of basic residues</keyword>
<sequence length="118" mass="12415">PSSPEVRLSVRLLLLAVLLSLAETPASAPVHGGRGGWTLNSAGYLLGPVLPPPPRADRGQKEKTTLGILDLWRTIDGLPYSQSLLASRSLGETAAKAETGDPGVLGQKVLKEEDAWVP</sequence>
<feature type="domain" description="Galanin" evidence="11">
    <location>
        <begin position="36"/>
        <end position="48"/>
    </location>
</feature>
<keyword evidence="4" id="KW-0964">Secreted</keyword>
<dbReference type="Pfam" id="PF01296">
    <property type="entry name" value="Galanin"/>
    <property type="match status" value="1"/>
</dbReference>
<keyword evidence="8" id="KW-0527">Neuropeptide</keyword>
<accession>L8ISX0</accession>
<evidence type="ECO:0000256" key="7">
    <source>
        <dbReference type="ARBA" id="ARBA00022729"/>
    </source>
</evidence>
<evidence type="ECO:0000256" key="5">
    <source>
        <dbReference type="ARBA" id="ARBA00022685"/>
    </source>
</evidence>